<dbReference type="Proteomes" id="UP000076798">
    <property type="component" value="Unassembled WGS sequence"/>
</dbReference>
<gene>
    <name evidence="1" type="ORF">SISSUDRAFT_1062253</name>
</gene>
<evidence type="ECO:0000313" key="2">
    <source>
        <dbReference type="Proteomes" id="UP000076798"/>
    </source>
</evidence>
<organism evidence="1 2">
    <name type="scientific">Sistotremastrum suecicum HHB10207 ss-3</name>
    <dbReference type="NCBI Taxonomy" id="1314776"/>
    <lineage>
        <taxon>Eukaryota</taxon>
        <taxon>Fungi</taxon>
        <taxon>Dikarya</taxon>
        <taxon>Basidiomycota</taxon>
        <taxon>Agaricomycotina</taxon>
        <taxon>Agaricomycetes</taxon>
        <taxon>Sistotremastrales</taxon>
        <taxon>Sistotremastraceae</taxon>
        <taxon>Sistotremastrum</taxon>
    </lineage>
</organism>
<keyword evidence="2" id="KW-1185">Reference proteome</keyword>
<dbReference type="EMBL" id="KV428069">
    <property type="protein sequence ID" value="KZT38135.1"/>
    <property type="molecule type" value="Genomic_DNA"/>
</dbReference>
<sequence>MPHLQFFPADLREPIPRNNLLALFSDFRGQSSHTILEFLRRRVTDCPEIRVLSVDLTFGLDSDDDSKRWVLPPLLRTIEGFNKLEALRIRFDPHYLPKRSVYDVLKTSVWRSPPTLESVFLSFPRAFPPGEGQWAVESRRDRTSELGWNVITAGDEFQ</sequence>
<evidence type="ECO:0008006" key="3">
    <source>
        <dbReference type="Google" id="ProtNLM"/>
    </source>
</evidence>
<dbReference type="AlphaFoldDB" id="A0A166D4S2"/>
<protein>
    <recommendedName>
        <fullName evidence="3">F-box domain-containing protein</fullName>
    </recommendedName>
</protein>
<accession>A0A166D4S2</accession>
<name>A0A166D4S2_9AGAM</name>
<proteinExistence type="predicted"/>
<evidence type="ECO:0000313" key="1">
    <source>
        <dbReference type="EMBL" id="KZT38135.1"/>
    </source>
</evidence>
<reference evidence="1 2" key="1">
    <citation type="journal article" date="2016" name="Mol. Biol. Evol.">
        <title>Comparative Genomics of Early-Diverging Mushroom-Forming Fungi Provides Insights into the Origins of Lignocellulose Decay Capabilities.</title>
        <authorList>
            <person name="Nagy L.G."/>
            <person name="Riley R."/>
            <person name="Tritt A."/>
            <person name="Adam C."/>
            <person name="Daum C."/>
            <person name="Floudas D."/>
            <person name="Sun H."/>
            <person name="Yadav J.S."/>
            <person name="Pangilinan J."/>
            <person name="Larsson K.H."/>
            <person name="Matsuura K."/>
            <person name="Barry K."/>
            <person name="Labutti K."/>
            <person name="Kuo R."/>
            <person name="Ohm R.A."/>
            <person name="Bhattacharya S.S."/>
            <person name="Shirouzu T."/>
            <person name="Yoshinaga Y."/>
            <person name="Martin F.M."/>
            <person name="Grigoriev I.V."/>
            <person name="Hibbett D.S."/>
        </authorList>
    </citation>
    <scope>NUCLEOTIDE SEQUENCE [LARGE SCALE GENOMIC DNA]</scope>
    <source>
        <strain evidence="1 2">HHB10207 ss-3</strain>
    </source>
</reference>